<dbReference type="GO" id="GO:0005524">
    <property type="term" value="F:ATP binding"/>
    <property type="evidence" value="ECO:0007669"/>
    <property type="project" value="UniProtKB-KW"/>
</dbReference>
<keyword evidence="7" id="KW-0067">ATP-binding</keyword>
<dbReference type="CDD" id="cd00075">
    <property type="entry name" value="HATPase"/>
    <property type="match status" value="1"/>
</dbReference>
<comment type="catalytic activity">
    <reaction evidence="1">
        <text>ATP + protein L-histidine = ADP + protein N-phospho-L-histidine.</text>
        <dbReference type="EC" id="2.7.13.3"/>
    </reaction>
</comment>
<dbReference type="EMBL" id="PUIV01000040">
    <property type="protein sequence ID" value="PWB92668.1"/>
    <property type="molecule type" value="Genomic_DNA"/>
</dbReference>
<dbReference type="Gene3D" id="1.10.287.130">
    <property type="match status" value="1"/>
</dbReference>
<proteinExistence type="predicted"/>
<keyword evidence="4" id="KW-0808">Transferase</keyword>
<dbReference type="InterPro" id="IPR036890">
    <property type="entry name" value="HATPase_C_sf"/>
</dbReference>
<evidence type="ECO:0000256" key="5">
    <source>
        <dbReference type="ARBA" id="ARBA00022741"/>
    </source>
</evidence>
<dbReference type="PROSITE" id="PS50109">
    <property type="entry name" value="HIS_KIN"/>
    <property type="match status" value="1"/>
</dbReference>
<keyword evidence="8" id="KW-0902">Two-component regulatory system</keyword>
<evidence type="ECO:0000256" key="4">
    <source>
        <dbReference type="ARBA" id="ARBA00022679"/>
    </source>
</evidence>
<dbReference type="InterPro" id="IPR004358">
    <property type="entry name" value="Sig_transdc_His_kin-like_C"/>
</dbReference>
<organism evidence="11 12">
    <name type="scientific">Methylosinus sporium</name>
    <dbReference type="NCBI Taxonomy" id="428"/>
    <lineage>
        <taxon>Bacteria</taxon>
        <taxon>Pseudomonadati</taxon>
        <taxon>Pseudomonadota</taxon>
        <taxon>Alphaproteobacteria</taxon>
        <taxon>Hyphomicrobiales</taxon>
        <taxon>Methylocystaceae</taxon>
        <taxon>Methylosinus</taxon>
    </lineage>
</organism>
<evidence type="ECO:0000256" key="8">
    <source>
        <dbReference type="ARBA" id="ARBA00023012"/>
    </source>
</evidence>
<keyword evidence="6 11" id="KW-0418">Kinase</keyword>
<dbReference type="AlphaFoldDB" id="A0A2U1SM22"/>
<dbReference type="InterPro" id="IPR003594">
    <property type="entry name" value="HATPase_dom"/>
</dbReference>
<dbReference type="Proteomes" id="UP000245137">
    <property type="component" value="Unassembled WGS sequence"/>
</dbReference>
<accession>A0A2U1SM22</accession>
<evidence type="ECO:0000313" key="11">
    <source>
        <dbReference type="EMBL" id="PWB92668.1"/>
    </source>
</evidence>
<dbReference type="PANTHER" id="PTHR43065">
    <property type="entry name" value="SENSOR HISTIDINE KINASE"/>
    <property type="match status" value="1"/>
</dbReference>
<feature type="transmembrane region" description="Helical" evidence="9">
    <location>
        <begin position="187"/>
        <end position="207"/>
    </location>
</feature>
<feature type="transmembrane region" description="Helical" evidence="9">
    <location>
        <begin position="219"/>
        <end position="239"/>
    </location>
</feature>
<keyword evidence="3" id="KW-0597">Phosphoprotein</keyword>
<dbReference type="SMART" id="SM00387">
    <property type="entry name" value="HATPase_c"/>
    <property type="match status" value="1"/>
</dbReference>
<evidence type="ECO:0000256" key="3">
    <source>
        <dbReference type="ARBA" id="ARBA00022553"/>
    </source>
</evidence>
<dbReference type="SUPFAM" id="SSF55874">
    <property type="entry name" value="ATPase domain of HSP90 chaperone/DNA topoisomerase II/histidine kinase"/>
    <property type="match status" value="1"/>
</dbReference>
<dbReference type="Pfam" id="PF02518">
    <property type="entry name" value="HATPase_c"/>
    <property type="match status" value="1"/>
</dbReference>
<dbReference type="GO" id="GO:0000155">
    <property type="term" value="F:phosphorelay sensor kinase activity"/>
    <property type="evidence" value="ECO:0007669"/>
    <property type="project" value="InterPro"/>
</dbReference>
<feature type="transmembrane region" description="Helical" evidence="9">
    <location>
        <begin position="38"/>
        <end position="54"/>
    </location>
</feature>
<feature type="transmembrane region" description="Helical" evidence="9">
    <location>
        <begin position="90"/>
        <end position="111"/>
    </location>
</feature>
<protein>
    <recommendedName>
        <fullName evidence="2">histidine kinase</fullName>
        <ecNumber evidence="2">2.7.13.3</ecNumber>
    </recommendedName>
</protein>
<keyword evidence="9" id="KW-0812">Transmembrane</keyword>
<feature type="domain" description="Histidine kinase" evidence="10">
    <location>
        <begin position="397"/>
        <end position="574"/>
    </location>
</feature>
<evidence type="ECO:0000259" key="10">
    <source>
        <dbReference type="PROSITE" id="PS50109"/>
    </source>
</evidence>
<evidence type="ECO:0000313" key="12">
    <source>
        <dbReference type="Proteomes" id="UP000245137"/>
    </source>
</evidence>
<keyword evidence="9" id="KW-0472">Membrane</keyword>
<reference evidence="11 12" key="1">
    <citation type="journal article" date="2018" name="Appl. Microbiol. Biotechnol.">
        <title>Co-cultivation of the strictly anaerobic methanogen Methanosarcina barkeri with aerobic methanotrophs in an oxygen-limited membrane bioreactor.</title>
        <authorList>
            <person name="In 't Zandt M.H."/>
            <person name="van den Bosch T.J.M."/>
            <person name="Rijkers R."/>
            <person name="van Kessel M.A.H.J."/>
            <person name="Jetten M.S.M."/>
            <person name="Welte C.U."/>
        </authorList>
    </citation>
    <scope>NUCLEOTIDE SEQUENCE [LARGE SCALE GENOMIC DNA]</scope>
    <source>
        <strain evidence="11 12">DSM 17706</strain>
    </source>
</reference>
<evidence type="ECO:0000256" key="9">
    <source>
        <dbReference type="SAM" id="Phobius"/>
    </source>
</evidence>
<name>A0A2U1SM22_METSR</name>
<evidence type="ECO:0000256" key="7">
    <source>
        <dbReference type="ARBA" id="ARBA00022840"/>
    </source>
</evidence>
<dbReference type="PRINTS" id="PR00344">
    <property type="entry name" value="BCTRLSENSOR"/>
</dbReference>
<feature type="transmembrane region" description="Helical" evidence="9">
    <location>
        <begin position="251"/>
        <end position="271"/>
    </location>
</feature>
<dbReference type="CDD" id="cd00082">
    <property type="entry name" value="HisKA"/>
    <property type="match status" value="1"/>
</dbReference>
<gene>
    <name evidence="11" type="ORF">C5689_17035</name>
</gene>
<evidence type="ECO:0000256" key="6">
    <source>
        <dbReference type="ARBA" id="ARBA00022777"/>
    </source>
</evidence>
<dbReference type="SMART" id="SM00388">
    <property type="entry name" value="HisKA"/>
    <property type="match status" value="1"/>
</dbReference>
<sequence>MTPSLLFTLSISTTFLSSVALSAFLLARAGAAPGAKQLAAFVVIVGLFALGLILPERIGAASMALAPLGSALAVDFAIRLTGQGARSLPIVHALGAGATLLLFIFGAGAFFETHAGLRGFRYEGAGLFGVAVAIGLAAYGNGLMAFALRRAEGKRRREIAIVLISSLVGLSTVVSFAPPLFGVAVAPWSILALPIYPALLVYGILRYELMAANVWARRAAAYALVLLLAAAVAGLLAAAPLSFVAPSMDFAYLWLVVATAMALAFAFGELIRHAADRLVYAGPEISAEMIALWRAELAGADRPSEAMEIARTHLRAAMRPFVDVTLSGEGPEPALRCADDGGKWAAQLTGFEESPPGARRLAIVYADVLMQSLDDIDRRRRRAESERLAELGLLASTIAHDLRNPLNIVNMAAAAAPAETRAEIIEQTRRMNRLVAELLDYAKPWKIEPVDIDLAAAFGDVETHIASDAHLRADPFRFAQAMDNLIANARAAGGGIAIFVEATRDATLIHVCDDGPGVPDEIKDRLFQPFVSRSSEGTGLGLAIVAKIMAAHGGSVALGAREGFSTCVTLRFQR</sequence>
<dbReference type="Gene3D" id="3.30.565.10">
    <property type="entry name" value="Histidine kinase-like ATPase, C-terminal domain"/>
    <property type="match status" value="1"/>
</dbReference>
<dbReference type="SUPFAM" id="SSF47384">
    <property type="entry name" value="Homodimeric domain of signal transducing histidine kinase"/>
    <property type="match status" value="1"/>
</dbReference>
<keyword evidence="5" id="KW-0547">Nucleotide-binding</keyword>
<dbReference type="EC" id="2.7.13.3" evidence="2"/>
<dbReference type="InterPro" id="IPR005467">
    <property type="entry name" value="His_kinase_dom"/>
</dbReference>
<keyword evidence="12" id="KW-1185">Reference proteome</keyword>
<dbReference type="PANTHER" id="PTHR43065:SF10">
    <property type="entry name" value="PEROXIDE STRESS-ACTIVATED HISTIDINE KINASE MAK3"/>
    <property type="match status" value="1"/>
</dbReference>
<feature type="transmembrane region" description="Helical" evidence="9">
    <location>
        <begin position="6"/>
        <end position="26"/>
    </location>
</feature>
<dbReference type="RefSeq" id="WP_108918437.1">
    <property type="nucleotide sequence ID" value="NZ_BGJY01000004.1"/>
</dbReference>
<evidence type="ECO:0000256" key="2">
    <source>
        <dbReference type="ARBA" id="ARBA00012438"/>
    </source>
</evidence>
<comment type="caution">
    <text evidence="11">The sequence shown here is derived from an EMBL/GenBank/DDBJ whole genome shotgun (WGS) entry which is preliminary data.</text>
</comment>
<feature type="transmembrane region" description="Helical" evidence="9">
    <location>
        <begin position="160"/>
        <end position="181"/>
    </location>
</feature>
<dbReference type="InterPro" id="IPR036097">
    <property type="entry name" value="HisK_dim/P_sf"/>
</dbReference>
<evidence type="ECO:0000256" key="1">
    <source>
        <dbReference type="ARBA" id="ARBA00000085"/>
    </source>
</evidence>
<keyword evidence="9" id="KW-1133">Transmembrane helix</keyword>
<feature type="transmembrane region" description="Helical" evidence="9">
    <location>
        <begin position="126"/>
        <end position="148"/>
    </location>
</feature>
<dbReference type="OrthoDB" id="9815750at2"/>
<dbReference type="InterPro" id="IPR003661">
    <property type="entry name" value="HisK_dim/P_dom"/>
</dbReference>
<dbReference type="Pfam" id="PF00512">
    <property type="entry name" value="HisKA"/>
    <property type="match status" value="1"/>
</dbReference>